<keyword evidence="2" id="KW-0723">Serine/threonine-protein kinase</keyword>
<sequence length="444" mass="51852">LKKWRGCLLLIEMTRTRRKVQTKQKRKRRRSHEEIEVARDLSVDRTQVCGERNDYVQLTEDNTEAMVTDVHTNEDNLLTPTLTEEELWFLDGYTGSGDPLSLLAHICVDRTIQSWQQFLNRFSSRKFSKIGEGTFSEVYETHSQDLSKIVLKVIPVEMNELKSGKLKTLSNILPEVLIYKEIGTLSTEARFTTPCFIGTNRIHLVRGKCPKVFTLAWKKFAAKRSHYNDSPEVFDDKQYFIIFETSHGGVNLENFKFKRFSQAISVFVQTTLSLAIAERVLFFEHRDLHVGNILIETVPTSLPIKFIFRDQKMDVRSHGVQISIIDFSLSRLSKGIAVIRTDLSMEKNLFCGRGDYQFDIYRMMKRENCNDWRKFTPRSNVLWLHYLLLYLCEPINYPRKTLPSMQRMRYVHETVLPAVLDCGSANEVFEHEQLRELFANEIII</sequence>
<reference evidence="12 13" key="1">
    <citation type="submission" date="2022-11" db="UniProtKB">
        <authorList>
            <consortium name="WormBaseParasite"/>
        </authorList>
    </citation>
    <scope>IDENTIFICATION</scope>
</reference>
<dbReference type="EC" id="2.7.11.1" evidence="1"/>
<dbReference type="GO" id="GO:0005524">
    <property type="term" value="F:ATP binding"/>
    <property type="evidence" value="ECO:0007669"/>
    <property type="project" value="UniProtKB-UniRule"/>
</dbReference>
<dbReference type="PANTHER" id="PTHR24419:SF18">
    <property type="entry name" value="SERINE_THREONINE-PROTEIN KINASE HASPIN"/>
    <property type="match status" value="1"/>
</dbReference>
<comment type="catalytic activity">
    <reaction evidence="8">
        <text>L-seryl-[protein] + ATP = O-phospho-L-seryl-[protein] + ADP + H(+)</text>
        <dbReference type="Rhea" id="RHEA:17989"/>
        <dbReference type="Rhea" id="RHEA-COMP:9863"/>
        <dbReference type="Rhea" id="RHEA-COMP:11604"/>
        <dbReference type="ChEBI" id="CHEBI:15378"/>
        <dbReference type="ChEBI" id="CHEBI:29999"/>
        <dbReference type="ChEBI" id="CHEBI:30616"/>
        <dbReference type="ChEBI" id="CHEBI:83421"/>
        <dbReference type="ChEBI" id="CHEBI:456216"/>
        <dbReference type="EC" id="2.7.11.1"/>
    </reaction>
</comment>
<dbReference type="InterPro" id="IPR011009">
    <property type="entry name" value="Kinase-like_dom_sf"/>
</dbReference>
<evidence type="ECO:0000313" key="13">
    <source>
        <dbReference type="WBParaSite" id="PgR027_g053_t06"/>
    </source>
</evidence>
<dbReference type="PANTHER" id="PTHR24419">
    <property type="entry name" value="INTERLEUKIN-1 RECEPTOR-ASSOCIATED KINASE"/>
    <property type="match status" value="1"/>
</dbReference>
<evidence type="ECO:0000256" key="2">
    <source>
        <dbReference type="ARBA" id="ARBA00022527"/>
    </source>
</evidence>
<evidence type="ECO:0000256" key="4">
    <source>
        <dbReference type="ARBA" id="ARBA00022741"/>
    </source>
</evidence>
<comment type="catalytic activity">
    <reaction evidence="7">
        <text>L-threonyl-[protein] + ATP = O-phospho-L-threonyl-[protein] + ADP + H(+)</text>
        <dbReference type="Rhea" id="RHEA:46608"/>
        <dbReference type="Rhea" id="RHEA-COMP:11060"/>
        <dbReference type="Rhea" id="RHEA-COMP:11605"/>
        <dbReference type="ChEBI" id="CHEBI:15378"/>
        <dbReference type="ChEBI" id="CHEBI:30013"/>
        <dbReference type="ChEBI" id="CHEBI:30616"/>
        <dbReference type="ChEBI" id="CHEBI:61977"/>
        <dbReference type="ChEBI" id="CHEBI:456216"/>
        <dbReference type="EC" id="2.7.11.1"/>
    </reaction>
</comment>
<accession>A0A915B4Z9</accession>
<keyword evidence="5" id="KW-0418">Kinase</keyword>
<evidence type="ECO:0000256" key="1">
    <source>
        <dbReference type="ARBA" id="ARBA00012513"/>
    </source>
</evidence>
<dbReference type="WBParaSite" id="PgR027_g053_t03">
    <property type="protein sequence ID" value="PgR027_g053_t03"/>
    <property type="gene ID" value="PgR027_g053"/>
</dbReference>
<dbReference type="PROSITE" id="PS50011">
    <property type="entry name" value="PROTEIN_KINASE_DOM"/>
    <property type="match status" value="1"/>
</dbReference>
<dbReference type="Proteomes" id="UP000887569">
    <property type="component" value="Unplaced"/>
</dbReference>
<evidence type="ECO:0000313" key="12">
    <source>
        <dbReference type="WBParaSite" id="PgR027_g053_t03"/>
    </source>
</evidence>
<dbReference type="Gene3D" id="1.10.510.10">
    <property type="entry name" value="Transferase(Phosphotransferase) domain 1"/>
    <property type="match status" value="1"/>
</dbReference>
<dbReference type="InterPro" id="IPR017441">
    <property type="entry name" value="Protein_kinase_ATP_BS"/>
</dbReference>
<name>A0A915B4Z9_PARUN</name>
<evidence type="ECO:0000256" key="6">
    <source>
        <dbReference type="ARBA" id="ARBA00022840"/>
    </source>
</evidence>
<evidence type="ECO:0000259" key="10">
    <source>
        <dbReference type="PROSITE" id="PS50011"/>
    </source>
</evidence>
<dbReference type="Gene3D" id="3.30.200.20">
    <property type="entry name" value="Phosphorylase Kinase, domain 1"/>
    <property type="match status" value="1"/>
</dbReference>
<dbReference type="AlphaFoldDB" id="A0A915B4Z9"/>
<dbReference type="InterPro" id="IPR000719">
    <property type="entry name" value="Prot_kinase_dom"/>
</dbReference>
<dbReference type="GO" id="GO:0000278">
    <property type="term" value="P:mitotic cell cycle"/>
    <property type="evidence" value="ECO:0007669"/>
    <property type="project" value="TreeGrafter"/>
</dbReference>
<protein>
    <recommendedName>
        <fullName evidence="1">non-specific serine/threonine protein kinase</fullName>
        <ecNumber evidence="1">2.7.11.1</ecNumber>
    </recommendedName>
</protein>
<dbReference type="GO" id="GO:0072354">
    <property type="term" value="F:histone H3T3 kinase activity"/>
    <property type="evidence" value="ECO:0007669"/>
    <property type="project" value="TreeGrafter"/>
</dbReference>
<organism evidence="11 13">
    <name type="scientific">Parascaris univalens</name>
    <name type="common">Nematode worm</name>
    <dbReference type="NCBI Taxonomy" id="6257"/>
    <lineage>
        <taxon>Eukaryota</taxon>
        <taxon>Metazoa</taxon>
        <taxon>Ecdysozoa</taxon>
        <taxon>Nematoda</taxon>
        <taxon>Chromadorea</taxon>
        <taxon>Rhabditida</taxon>
        <taxon>Spirurina</taxon>
        <taxon>Ascaridomorpha</taxon>
        <taxon>Ascaridoidea</taxon>
        <taxon>Ascarididae</taxon>
        <taxon>Parascaris</taxon>
    </lineage>
</organism>
<dbReference type="PROSITE" id="PS00107">
    <property type="entry name" value="PROTEIN_KINASE_ATP"/>
    <property type="match status" value="1"/>
</dbReference>
<keyword evidence="6 9" id="KW-0067">ATP-binding</keyword>
<evidence type="ECO:0000256" key="5">
    <source>
        <dbReference type="ARBA" id="ARBA00022777"/>
    </source>
</evidence>
<keyword evidence="3" id="KW-0808">Transferase</keyword>
<proteinExistence type="predicted"/>
<feature type="binding site" evidence="9">
    <location>
        <position position="152"/>
    </location>
    <ligand>
        <name>ATP</name>
        <dbReference type="ChEBI" id="CHEBI:30616"/>
    </ligand>
</feature>
<evidence type="ECO:0000256" key="3">
    <source>
        <dbReference type="ARBA" id="ARBA00022679"/>
    </source>
</evidence>
<dbReference type="SMART" id="SM01331">
    <property type="entry name" value="DUF3635"/>
    <property type="match status" value="1"/>
</dbReference>
<dbReference type="GO" id="GO:0005634">
    <property type="term" value="C:nucleus"/>
    <property type="evidence" value="ECO:0007669"/>
    <property type="project" value="TreeGrafter"/>
</dbReference>
<evidence type="ECO:0000256" key="9">
    <source>
        <dbReference type="PROSITE-ProRule" id="PRU10141"/>
    </source>
</evidence>
<evidence type="ECO:0000313" key="11">
    <source>
        <dbReference type="Proteomes" id="UP000887569"/>
    </source>
</evidence>
<dbReference type="GO" id="GO:0005737">
    <property type="term" value="C:cytoplasm"/>
    <property type="evidence" value="ECO:0007669"/>
    <property type="project" value="TreeGrafter"/>
</dbReference>
<evidence type="ECO:0000256" key="7">
    <source>
        <dbReference type="ARBA" id="ARBA00047899"/>
    </source>
</evidence>
<dbReference type="SUPFAM" id="SSF56112">
    <property type="entry name" value="Protein kinase-like (PK-like)"/>
    <property type="match status" value="1"/>
</dbReference>
<dbReference type="InterPro" id="IPR024604">
    <property type="entry name" value="GSG2_C"/>
</dbReference>
<dbReference type="WBParaSite" id="PgR027_g053_t06">
    <property type="protein sequence ID" value="PgR027_g053_t06"/>
    <property type="gene ID" value="PgR027_g053"/>
</dbReference>
<keyword evidence="11" id="KW-1185">Reference proteome</keyword>
<feature type="domain" description="Protein kinase" evidence="10">
    <location>
        <begin position="124"/>
        <end position="444"/>
    </location>
</feature>
<evidence type="ECO:0000256" key="8">
    <source>
        <dbReference type="ARBA" id="ARBA00048679"/>
    </source>
</evidence>
<dbReference type="GO" id="GO:0035556">
    <property type="term" value="P:intracellular signal transduction"/>
    <property type="evidence" value="ECO:0007669"/>
    <property type="project" value="TreeGrafter"/>
</dbReference>
<keyword evidence="4 9" id="KW-0547">Nucleotide-binding</keyword>
<dbReference type="Pfam" id="PF12330">
    <property type="entry name" value="Haspin_kinase"/>
    <property type="match status" value="1"/>
</dbReference>